<evidence type="ECO:0000256" key="1">
    <source>
        <dbReference type="ARBA" id="ARBA00004496"/>
    </source>
</evidence>
<dbReference type="SMART" id="SM00490">
    <property type="entry name" value="HELICc"/>
    <property type="match status" value="1"/>
</dbReference>
<dbReference type="RefSeq" id="WP_072312281.1">
    <property type="nucleotide sequence ID" value="NZ_FPIW01000053.1"/>
</dbReference>
<dbReference type="CDD" id="cd18790">
    <property type="entry name" value="SF2_C_UvrB"/>
    <property type="match status" value="1"/>
</dbReference>
<proteinExistence type="inferred from homology"/>
<evidence type="ECO:0000256" key="16">
    <source>
        <dbReference type="SAM" id="MobiDB-lite"/>
    </source>
</evidence>
<dbReference type="Pfam" id="PF12344">
    <property type="entry name" value="UvrB"/>
    <property type="match status" value="1"/>
</dbReference>
<feature type="region of interest" description="Disordered" evidence="16">
    <location>
        <begin position="568"/>
        <end position="593"/>
    </location>
</feature>
<keyword evidence="5 13" id="KW-0227">DNA damage</keyword>
<feature type="coiled-coil region" evidence="15">
    <location>
        <begin position="633"/>
        <end position="660"/>
    </location>
</feature>
<organism evidence="20 21">
    <name type="scientific">Desulfovibrio desulfuricans</name>
    <dbReference type="NCBI Taxonomy" id="876"/>
    <lineage>
        <taxon>Bacteria</taxon>
        <taxon>Pseudomonadati</taxon>
        <taxon>Thermodesulfobacteriota</taxon>
        <taxon>Desulfovibrionia</taxon>
        <taxon>Desulfovibrionales</taxon>
        <taxon>Desulfovibrionaceae</taxon>
        <taxon>Desulfovibrio</taxon>
    </lineage>
</organism>
<evidence type="ECO:0000259" key="18">
    <source>
        <dbReference type="PROSITE" id="PS51192"/>
    </source>
</evidence>
<dbReference type="InterPro" id="IPR006935">
    <property type="entry name" value="Helicase/UvrB_N"/>
</dbReference>
<evidence type="ECO:0000313" key="20">
    <source>
        <dbReference type="EMBL" id="SFW65118.1"/>
    </source>
</evidence>
<keyword evidence="6 13" id="KW-0228">DNA excision</keyword>
<dbReference type="EMBL" id="FPIW01000053">
    <property type="protein sequence ID" value="SFW65118.1"/>
    <property type="molecule type" value="Genomic_DNA"/>
</dbReference>
<dbReference type="Gene3D" id="4.10.860.10">
    <property type="entry name" value="UVR domain"/>
    <property type="match status" value="1"/>
</dbReference>
<dbReference type="GO" id="GO:0009381">
    <property type="term" value="F:excinuclease ABC activity"/>
    <property type="evidence" value="ECO:0007669"/>
    <property type="project" value="UniProtKB-UniRule"/>
</dbReference>
<comment type="subunit">
    <text evidence="11 13 14">Forms a heterotetramer with UvrA during the search for lesions. Interacts with UvrC in an incision complex.</text>
</comment>
<dbReference type="NCBIfam" id="TIGR00631">
    <property type="entry name" value="uvrb"/>
    <property type="match status" value="1"/>
</dbReference>
<dbReference type="GO" id="GO:0006289">
    <property type="term" value="P:nucleotide-excision repair"/>
    <property type="evidence" value="ECO:0007669"/>
    <property type="project" value="UniProtKB-UniRule"/>
</dbReference>
<evidence type="ECO:0000256" key="10">
    <source>
        <dbReference type="ARBA" id="ARBA00023236"/>
    </source>
</evidence>
<dbReference type="InterPro" id="IPR014001">
    <property type="entry name" value="Helicase_ATP-bd"/>
</dbReference>
<keyword evidence="15" id="KW-0175">Coiled coil</keyword>
<accession>A0AA94HUC9</accession>
<keyword evidence="10 13" id="KW-0742">SOS response</keyword>
<dbReference type="GO" id="GO:0009432">
    <property type="term" value="P:SOS response"/>
    <property type="evidence" value="ECO:0007669"/>
    <property type="project" value="UniProtKB-UniRule"/>
</dbReference>
<feature type="domain" description="UVR" evidence="17">
    <location>
        <begin position="637"/>
        <end position="672"/>
    </location>
</feature>
<evidence type="ECO:0000256" key="9">
    <source>
        <dbReference type="ARBA" id="ARBA00023204"/>
    </source>
</evidence>
<comment type="domain">
    <text evidence="13">The beta-hairpin motif is involved in DNA binding.</text>
</comment>
<dbReference type="InterPro" id="IPR001650">
    <property type="entry name" value="Helicase_C-like"/>
</dbReference>
<dbReference type="Pfam" id="PF02151">
    <property type="entry name" value="UVR"/>
    <property type="match status" value="1"/>
</dbReference>
<evidence type="ECO:0000256" key="11">
    <source>
        <dbReference type="ARBA" id="ARBA00026033"/>
    </source>
</evidence>
<dbReference type="NCBIfam" id="NF003673">
    <property type="entry name" value="PRK05298.1"/>
    <property type="match status" value="1"/>
</dbReference>
<dbReference type="Pfam" id="PF17757">
    <property type="entry name" value="UvrB_inter"/>
    <property type="match status" value="1"/>
</dbReference>
<evidence type="ECO:0000256" key="14">
    <source>
        <dbReference type="RuleBase" id="RU003587"/>
    </source>
</evidence>
<dbReference type="AlphaFoldDB" id="A0AA94HUC9"/>
<dbReference type="Pfam" id="PF00271">
    <property type="entry name" value="Helicase_C"/>
    <property type="match status" value="1"/>
</dbReference>
<comment type="subcellular location">
    <subcellularLocation>
        <location evidence="1 13 14">Cytoplasm</location>
    </subcellularLocation>
</comment>
<evidence type="ECO:0000256" key="2">
    <source>
        <dbReference type="ARBA" id="ARBA00008533"/>
    </source>
</evidence>
<dbReference type="GO" id="GO:0009380">
    <property type="term" value="C:excinuclease repair complex"/>
    <property type="evidence" value="ECO:0007669"/>
    <property type="project" value="InterPro"/>
</dbReference>
<dbReference type="GO" id="GO:0005737">
    <property type="term" value="C:cytoplasm"/>
    <property type="evidence" value="ECO:0007669"/>
    <property type="project" value="UniProtKB-SubCell"/>
</dbReference>
<keyword evidence="7 13" id="KW-0067">ATP-binding</keyword>
<feature type="domain" description="Helicase C-terminal" evidence="19">
    <location>
        <begin position="435"/>
        <end position="597"/>
    </location>
</feature>
<feature type="domain" description="Helicase ATP-binding" evidence="18">
    <location>
        <begin position="30"/>
        <end position="163"/>
    </location>
</feature>
<keyword evidence="9 13" id="KW-0234">DNA repair</keyword>
<dbReference type="InterPro" id="IPR027417">
    <property type="entry name" value="P-loop_NTPase"/>
</dbReference>
<evidence type="ECO:0000256" key="8">
    <source>
        <dbReference type="ARBA" id="ARBA00022881"/>
    </source>
</evidence>
<dbReference type="InterPro" id="IPR041471">
    <property type="entry name" value="UvrB_inter"/>
</dbReference>
<dbReference type="PROSITE" id="PS51192">
    <property type="entry name" value="HELICASE_ATP_BIND_1"/>
    <property type="match status" value="1"/>
</dbReference>
<dbReference type="Proteomes" id="UP000182680">
    <property type="component" value="Unassembled WGS sequence"/>
</dbReference>
<dbReference type="GO" id="GO:0003677">
    <property type="term" value="F:DNA binding"/>
    <property type="evidence" value="ECO:0007669"/>
    <property type="project" value="UniProtKB-UniRule"/>
</dbReference>
<evidence type="ECO:0000259" key="19">
    <source>
        <dbReference type="PROSITE" id="PS51194"/>
    </source>
</evidence>
<comment type="caution">
    <text evidence="20">The sequence shown here is derived from an EMBL/GenBank/DDBJ whole genome shotgun (WGS) entry which is preliminary data.</text>
</comment>
<dbReference type="InterPro" id="IPR024759">
    <property type="entry name" value="UvrB_YAD/RRR_dom"/>
</dbReference>
<feature type="region of interest" description="Disordered" evidence="16">
    <location>
        <begin position="607"/>
        <end position="631"/>
    </location>
</feature>
<evidence type="ECO:0000313" key="21">
    <source>
        <dbReference type="Proteomes" id="UP000182680"/>
    </source>
</evidence>
<dbReference type="InterPro" id="IPR001943">
    <property type="entry name" value="UVR_dom"/>
</dbReference>
<keyword evidence="8 13" id="KW-0267">Excision nuclease</keyword>
<dbReference type="Pfam" id="PF04851">
    <property type="entry name" value="ResIII"/>
    <property type="match status" value="1"/>
</dbReference>
<evidence type="ECO:0000256" key="15">
    <source>
        <dbReference type="SAM" id="Coils"/>
    </source>
</evidence>
<evidence type="ECO:0000256" key="7">
    <source>
        <dbReference type="ARBA" id="ARBA00022840"/>
    </source>
</evidence>
<dbReference type="PROSITE" id="PS51194">
    <property type="entry name" value="HELICASE_CTER"/>
    <property type="match status" value="1"/>
</dbReference>
<dbReference type="SUPFAM" id="SSF46600">
    <property type="entry name" value="C-terminal UvrC-binding domain of UvrB"/>
    <property type="match status" value="1"/>
</dbReference>
<dbReference type="HAMAP" id="MF_00204">
    <property type="entry name" value="UvrB"/>
    <property type="match status" value="1"/>
</dbReference>
<name>A0AA94HUC9_DESDE</name>
<evidence type="ECO:0000256" key="4">
    <source>
        <dbReference type="ARBA" id="ARBA00022741"/>
    </source>
</evidence>
<evidence type="ECO:0000259" key="17">
    <source>
        <dbReference type="PROSITE" id="PS50151"/>
    </source>
</evidence>
<dbReference type="GO" id="GO:0016887">
    <property type="term" value="F:ATP hydrolysis activity"/>
    <property type="evidence" value="ECO:0007669"/>
    <property type="project" value="InterPro"/>
</dbReference>
<keyword evidence="3 13" id="KW-0963">Cytoplasm</keyword>
<dbReference type="InterPro" id="IPR036876">
    <property type="entry name" value="UVR_dom_sf"/>
</dbReference>
<evidence type="ECO:0000256" key="12">
    <source>
        <dbReference type="ARBA" id="ARBA00029504"/>
    </source>
</evidence>
<reference evidence="21" key="1">
    <citation type="submission" date="2016-11" db="EMBL/GenBank/DDBJ databases">
        <authorList>
            <person name="Jaros S."/>
            <person name="Januszkiewicz K."/>
            <person name="Wedrychowicz H."/>
        </authorList>
    </citation>
    <scope>NUCLEOTIDE SEQUENCE [LARGE SCALE GENOMIC DNA]</scope>
    <source>
        <strain evidence="21">DSM 7057</strain>
    </source>
</reference>
<feature type="binding site" evidence="13">
    <location>
        <begin position="43"/>
        <end position="50"/>
    </location>
    <ligand>
        <name>ATP</name>
        <dbReference type="ChEBI" id="CHEBI:30616"/>
    </ligand>
</feature>
<sequence length="678" mass="76104">MEDKLTTPFSLETAYAPTGDQPGAINELVANLQAGVPAQVLLGVTGSGKTFTMANVIARCNRPALVLAPNKTLAAQLYGEFRALFPHNAVEYFVSYYDYYQPEAYVPASDTYIEKDSSINDNIDKLRHAATHALLTRRDVIIVASVSCIYGLGSPEYYAKMVVPVEVGQHFSMDRLITRLVEVHYERNDYDFHRGTFRVRGDALEIIPAYHHERALRLEFFGDDIDSMREIDPLTGEVLADVSKTVIYPASHFVSAQDNLKRAAGDIRDELAERLTLFRQQGKLVEAQRLEQRTQLDLEMIEELGYCNGIENYTRHLDGRVAGEPPSCLLNYFPEDFLLFVDESHITIPQVGGMYKGDRSRKQTLVDYGFRLPSALDNRPLQFNEFTARLNQVVYVSATPGKYEMDQAQGIVAEQIIRPTGLVDPVVEVRPTKGQMEDLLGECRGCVSRGERVLVTTLTKRMAEDLTEYCCNMGVRARYLHSDIDTLERMQIIRALRLGEFDVLVGINLLREGLDIPEVSLVCILDADKEGFLRSTGSLIQTFGRAARNVQGRVILYADKVTDSMKAAMSETARRRTRQTEYNEEHGITPVSTRKSLESPLDSLYVEDGASRGRGKGRGKSKGQDADASPLTAEDTALLVARLEKEMRQAARDLEFEQAAQLRDRIRVLRARLIVLPD</sequence>
<dbReference type="SUPFAM" id="SSF52540">
    <property type="entry name" value="P-loop containing nucleoside triphosphate hydrolases"/>
    <property type="match status" value="2"/>
</dbReference>
<gene>
    <name evidence="13" type="primary">uvrB</name>
    <name evidence="20" type="ORF">SAMN02910291_02295</name>
</gene>
<dbReference type="PANTHER" id="PTHR24029:SF0">
    <property type="entry name" value="UVRABC SYSTEM PROTEIN B"/>
    <property type="match status" value="1"/>
</dbReference>
<dbReference type="PANTHER" id="PTHR24029">
    <property type="entry name" value="UVRABC SYSTEM PROTEIN B"/>
    <property type="match status" value="1"/>
</dbReference>
<comment type="function">
    <text evidence="13">The UvrABC repair system catalyzes the recognition and processing of DNA lesions. A damage recognition complex composed of 2 UvrA and 2 UvrB subunits scans DNA for abnormalities. Upon binding of the UvrA(2)B(2) complex to a putative damaged site, the DNA wraps around one UvrB monomer. DNA wrap is dependent on ATP binding by UvrB and probably causes local melting of the DNA helix, facilitating insertion of UvrB beta-hairpin between the DNA strands. Then UvrB probes one DNA strand for the presence of a lesion. If a lesion is found the UvrA subunits dissociate and the UvrB-DNA preincision complex is formed. This complex is subsequently bound by UvrC and the second UvrB is released. If no lesion is found, the DNA wraps around the other UvrB subunit that will check the other stand for damage.</text>
</comment>
<dbReference type="InterPro" id="IPR004807">
    <property type="entry name" value="UvrB"/>
</dbReference>
<comment type="similarity">
    <text evidence="2 13 14">Belongs to the UvrB family.</text>
</comment>
<dbReference type="Gene3D" id="3.40.50.300">
    <property type="entry name" value="P-loop containing nucleotide triphosphate hydrolases"/>
    <property type="match status" value="3"/>
</dbReference>
<keyword evidence="4 13" id="KW-0547">Nucleotide-binding</keyword>
<evidence type="ECO:0000256" key="13">
    <source>
        <dbReference type="HAMAP-Rule" id="MF_00204"/>
    </source>
</evidence>
<dbReference type="GO" id="GO:0005524">
    <property type="term" value="F:ATP binding"/>
    <property type="evidence" value="ECO:0007669"/>
    <property type="project" value="UniProtKB-UniRule"/>
</dbReference>
<dbReference type="PROSITE" id="PS50151">
    <property type="entry name" value="UVR"/>
    <property type="match status" value="1"/>
</dbReference>
<feature type="short sequence motif" description="Beta-hairpin" evidence="13">
    <location>
        <begin position="96"/>
        <end position="119"/>
    </location>
</feature>
<evidence type="ECO:0000256" key="6">
    <source>
        <dbReference type="ARBA" id="ARBA00022769"/>
    </source>
</evidence>
<dbReference type="SMART" id="SM00487">
    <property type="entry name" value="DEXDc"/>
    <property type="match status" value="1"/>
</dbReference>
<evidence type="ECO:0000256" key="5">
    <source>
        <dbReference type="ARBA" id="ARBA00022763"/>
    </source>
</evidence>
<protein>
    <recommendedName>
        <fullName evidence="12 13">UvrABC system protein B</fullName>
        <shortName evidence="13">Protein UvrB</shortName>
    </recommendedName>
    <alternativeName>
        <fullName evidence="13">Excinuclease ABC subunit B</fullName>
    </alternativeName>
</protein>
<dbReference type="CDD" id="cd17916">
    <property type="entry name" value="DEXHc_UvrB"/>
    <property type="match status" value="1"/>
</dbReference>
<evidence type="ECO:0000256" key="3">
    <source>
        <dbReference type="ARBA" id="ARBA00022490"/>
    </source>
</evidence>
<feature type="compositionally biased region" description="Basic and acidic residues" evidence="16">
    <location>
        <begin position="572"/>
        <end position="587"/>
    </location>
</feature>